<protein>
    <recommendedName>
        <fullName evidence="2">protein-glutamate O-methyltransferase</fullName>
        <ecNumber evidence="2">2.1.1.80</ecNumber>
    </recommendedName>
</protein>
<dbReference type="RefSeq" id="WP_184677360.1">
    <property type="nucleotide sequence ID" value="NZ_JACHGY010000001.1"/>
</dbReference>
<keyword evidence="8" id="KW-1185">Reference proteome</keyword>
<dbReference type="EC" id="2.1.1.80" evidence="2"/>
<dbReference type="InterPro" id="IPR022642">
    <property type="entry name" value="CheR_C"/>
</dbReference>
<keyword evidence="3 7" id="KW-0489">Methyltransferase</keyword>
<dbReference type="PROSITE" id="PS50123">
    <property type="entry name" value="CHER"/>
    <property type="match status" value="1"/>
</dbReference>
<comment type="caution">
    <text evidence="7">The sequence shown here is derived from an EMBL/GenBank/DDBJ whole genome shotgun (WGS) entry which is preliminary data.</text>
</comment>
<dbReference type="InterPro" id="IPR000780">
    <property type="entry name" value="CheR_MeTrfase"/>
</dbReference>
<dbReference type="InterPro" id="IPR026024">
    <property type="entry name" value="Chemotaxis_MeTrfase_CheR"/>
</dbReference>
<dbReference type="GO" id="GO:0008983">
    <property type="term" value="F:protein-glutamate O-methyltransferase activity"/>
    <property type="evidence" value="ECO:0007669"/>
    <property type="project" value="UniProtKB-EC"/>
</dbReference>
<dbReference type="AlphaFoldDB" id="A0A7X0LLA9"/>
<dbReference type="Proteomes" id="UP000541810">
    <property type="component" value="Unassembled WGS sequence"/>
</dbReference>
<dbReference type="PRINTS" id="PR00996">
    <property type="entry name" value="CHERMTFRASE"/>
</dbReference>
<evidence type="ECO:0000256" key="4">
    <source>
        <dbReference type="ARBA" id="ARBA00022679"/>
    </source>
</evidence>
<evidence type="ECO:0000256" key="1">
    <source>
        <dbReference type="ARBA" id="ARBA00001541"/>
    </source>
</evidence>
<accession>A0A7X0LLA9</accession>
<feature type="domain" description="CheR-type methyltransferase" evidence="6">
    <location>
        <begin position="2"/>
        <end position="283"/>
    </location>
</feature>
<dbReference type="PANTHER" id="PTHR24422">
    <property type="entry name" value="CHEMOTAXIS PROTEIN METHYLTRANSFERASE"/>
    <property type="match status" value="1"/>
</dbReference>
<evidence type="ECO:0000313" key="8">
    <source>
        <dbReference type="Proteomes" id="UP000541810"/>
    </source>
</evidence>
<dbReference type="Pfam" id="PF01739">
    <property type="entry name" value="CheR"/>
    <property type="match status" value="1"/>
</dbReference>
<dbReference type="GO" id="GO:0032259">
    <property type="term" value="P:methylation"/>
    <property type="evidence" value="ECO:0007669"/>
    <property type="project" value="UniProtKB-KW"/>
</dbReference>
<reference evidence="7 8" key="1">
    <citation type="submission" date="2020-08" db="EMBL/GenBank/DDBJ databases">
        <title>Genomic Encyclopedia of Type Strains, Phase IV (KMG-IV): sequencing the most valuable type-strain genomes for metagenomic binning, comparative biology and taxonomic classification.</title>
        <authorList>
            <person name="Goeker M."/>
        </authorList>
    </citation>
    <scope>NUCLEOTIDE SEQUENCE [LARGE SCALE GENOMIC DNA]</scope>
    <source>
        <strain evidence="7 8">DSM 103725</strain>
    </source>
</reference>
<dbReference type="Pfam" id="PF03705">
    <property type="entry name" value="CheR_N"/>
    <property type="match status" value="1"/>
</dbReference>
<dbReference type="PIRSF" id="PIRSF000410">
    <property type="entry name" value="CheR"/>
    <property type="match status" value="1"/>
</dbReference>
<evidence type="ECO:0000313" key="7">
    <source>
        <dbReference type="EMBL" id="MBB6429798.1"/>
    </source>
</evidence>
<dbReference type="InterPro" id="IPR029063">
    <property type="entry name" value="SAM-dependent_MTases_sf"/>
</dbReference>
<keyword evidence="4 7" id="KW-0808">Transferase</keyword>
<dbReference type="SMART" id="SM00138">
    <property type="entry name" value="MeTrc"/>
    <property type="match status" value="1"/>
</dbReference>
<dbReference type="InterPro" id="IPR050903">
    <property type="entry name" value="Bact_Chemotaxis_MeTrfase"/>
</dbReference>
<dbReference type="EMBL" id="JACHGY010000001">
    <property type="protein sequence ID" value="MBB6429798.1"/>
    <property type="molecule type" value="Genomic_DNA"/>
</dbReference>
<dbReference type="SUPFAM" id="SSF53335">
    <property type="entry name" value="S-adenosyl-L-methionine-dependent methyltransferases"/>
    <property type="match status" value="1"/>
</dbReference>
<evidence type="ECO:0000256" key="2">
    <source>
        <dbReference type="ARBA" id="ARBA00012534"/>
    </source>
</evidence>
<keyword evidence="5" id="KW-0949">S-adenosyl-L-methionine</keyword>
<dbReference type="InterPro" id="IPR036804">
    <property type="entry name" value="CheR_N_sf"/>
</dbReference>
<evidence type="ECO:0000256" key="5">
    <source>
        <dbReference type="ARBA" id="ARBA00022691"/>
    </source>
</evidence>
<sequence length="283" mass="33253">MPTTKRLTLSDAQFETLRKVVYDRSGIHFQDSKKYVLESRLSRRLEELEFDDYDQYLMFLTSGPYQTDEFQEMFNRITINETSFFRNEPQLDVFEQRILPEILEKRKSSKTLRLWSAACSSGEEPYTLAMILHRSLGIRLADWKIEILGTDISEKVLNIANGGRYPHYAVKSTNPMVLSRYFKQEGREYILDPEIMSMVHFEKLNLKDTYAARRFGTFDVIFCRNVMIYFDDQMKTNCVKMFHKQLADDGTLMIGHSESLRNLDVKFTQLNIPQGFAYQKSDA</sequence>
<dbReference type="Gene3D" id="1.10.155.10">
    <property type="entry name" value="Chemotaxis receptor methyltransferase CheR, N-terminal domain"/>
    <property type="match status" value="1"/>
</dbReference>
<comment type="catalytic activity">
    <reaction evidence="1">
        <text>L-glutamyl-[protein] + S-adenosyl-L-methionine = [protein]-L-glutamate 5-O-methyl ester + S-adenosyl-L-homocysteine</text>
        <dbReference type="Rhea" id="RHEA:24452"/>
        <dbReference type="Rhea" id="RHEA-COMP:10208"/>
        <dbReference type="Rhea" id="RHEA-COMP:10311"/>
        <dbReference type="ChEBI" id="CHEBI:29973"/>
        <dbReference type="ChEBI" id="CHEBI:57856"/>
        <dbReference type="ChEBI" id="CHEBI:59789"/>
        <dbReference type="ChEBI" id="CHEBI:82795"/>
        <dbReference type="EC" id="2.1.1.80"/>
    </reaction>
</comment>
<proteinExistence type="predicted"/>
<evidence type="ECO:0000259" key="6">
    <source>
        <dbReference type="PROSITE" id="PS50123"/>
    </source>
</evidence>
<name>A0A7X0LLA9_9BACT</name>
<gene>
    <name evidence="7" type="ORF">HNQ40_001604</name>
</gene>
<dbReference type="Gene3D" id="3.40.50.150">
    <property type="entry name" value="Vaccinia Virus protein VP39"/>
    <property type="match status" value="1"/>
</dbReference>
<dbReference type="SUPFAM" id="SSF47757">
    <property type="entry name" value="Chemotaxis receptor methyltransferase CheR, N-terminal domain"/>
    <property type="match status" value="1"/>
</dbReference>
<dbReference type="PANTHER" id="PTHR24422:SF10">
    <property type="entry name" value="CHEMOTAXIS PROTEIN METHYLTRANSFERASE 2"/>
    <property type="match status" value="1"/>
</dbReference>
<evidence type="ECO:0000256" key="3">
    <source>
        <dbReference type="ARBA" id="ARBA00022603"/>
    </source>
</evidence>
<dbReference type="InterPro" id="IPR022641">
    <property type="entry name" value="CheR_N"/>
</dbReference>
<organism evidence="7 8">
    <name type="scientific">Algisphaera agarilytica</name>
    <dbReference type="NCBI Taxonomy" id="1385975"/>
    <lineage>
        <taxon>Bacteria</taxon>
        <taxon>Pseudomonadati</taxon>
        <taxon>Planctomycetota</taxon>
        <taxon>Phycisphaerae</taxon>
        <taxon>Phycisphaerales</taxon>
        <taxon>Phycisphaeraceae</taxon>
        <taxon>Algisphaera</taxon>
    </lineage>
</organism>